<dbReference type="PANTHER" id="PTHR43542">
    <property type="entry name" value="METHYLTRANSFERASE"/>
    <property type="match status" value="1"/>
</dbReference>
<dbReference type="Pfam" id="PF03602">
    <property type="entry name" value="Cons_hypoth95"/>
    <property type="match status" value="1"/>
</dbReference>
<comment type="caution">
    <text evidence="4">The sequence shown here is derived from an EMBL/GenBank/DDBJ whole genome shotgun (WGS) entry which is preliminary data.</text>
</comment>
<keyword evidence="1" id="KW-0489">Methyltransferase</keyword>
<gene>
    <name evidence="4" type="ORF">CBR_g31858</name>
</gene>
<name>A0A388LG28_CHABU</name>
<evidence type="ECO:0000256" key="3">
    <source>
        <dbReference type="SAM" id="MobiDB-lite"/>
    </source>
</evidence>
<evidence type="ECO:0000256" key="2">
    <source>
        <dbReference type="ARBA" id="ARBA00022679"/>
    </source>
</evidence>
<feature type="compositionally biased region" description="Basic and acidic residues" evidence="3">
    <location>
        <begin position="78"/>
        <end position="90"/>
    </location>
</feature>
<keyword evidence="2" id="KW-0808">Transferase</keyword>
<dbReference type="GO" id="GO:1901259">
    <property type="term" value="P:chloroplast rRNA processing"/>
    <property type="evidence" value="ECO:0007669"/>
    <property type="project" value="EnsemblPlants"/>
</dbReference>
<evidence type="ECO:0000313" key="4">
    <source>
        <dbReference type="EMBL" id="GBG81183.1"/>
    </source>
</evidence>
<dbReference type="OrthoDB" id="3548at2759"/>
<protein>
    <recommendedName>
        <fullName evidence="6">Methyltransferase</fullName>
    </recommendedName>
</protein>
<dbReference type="GO" id="GO:0009507">
    <property type="term" value="C:chloroplast"/>
    <property type="evidence" value="ECO:0007669"/>
    <property type="project" value="EnsemblPlants"/>
</dbReference>
<dbReference type="Proteomes" id="UP000265515">
    <property type="component" value="Unassembled WGS sequence"/>
</dbReference>
<dbReference type="GO" id="GO:0008990">
    <property type="term" value="F:rRNA (guanine-N2-)-methyltransferase activity"/>
    <property type="evidence" value="ECO:0007669"/>
    <property type="project" value="EnsemblPlants"/>
</dbReference>
<dbReference type="SUPFAM" id="SSF53335">
    <property type="entry name" value="S-adenosyl-L-methionine-dependent methyltransferases"/>
    <property type="match status" value="1"/>
</dbReference>
<dbReference type="Gramene" id="GBG81183">
    <property type="protein sequence ID" value="GBG81183"/>
    <property type="gene ID" value="CBR_g31858"/>
</dbReference>
<keyword evidence="5" id="KW-1185">Reference proteome</keyword>
<evidence type="ECO:0000256" key="1">
    <source>
        <dbReference type="ARBA" id="ARBA00022603"/>
    </source>
</evidence>
<reference evidence="4 5" key="1">
    <citation type="journal article" date="2018" name="Cell">
        <title>The Chara Genome: Secondary Complexity and Implications for Plant Terrestrialization.</title>
        <authorList>
            <person name="Nishiyama T."/>
            <person name="Sakayama H."/>
            <person name="Vries J.D."/>
            <person name="Buschmann H."/>
            <person name="Saint-Marcoux D."/>
            <person name="Ullrich K.K."/>
            <person name="Haas F.B."/>
            <person name="Vanderstraeten L."/>
            <person name="Becker D."/>
            <person name="Lang D."/>
            <person name="Vosolsobe S."/>
            <person name="Rombauts S."/>
            <person name="Wilhelmsson P.K.I."/>
            <person name="Janitza P."/>
            <person name="Kern R."/>
            <person name="Heyl A."/>
            <person name="Rumpler F."/>
            <person name="Villalobos L.I.A.C."/>
            <person name="Clay J.M."/>
            <person name="Skokan R."/>
            <person name="Toyoda A."/>
            <person name="Suzuki Y."/>
            <person name="Kagoshima H."/>
            <person name="Schijlen E."/>
            <person name="Tajeshwar N."/>
            <person name="Catarino B."/>
            <person name="Hetherington A.J."/>
            <person name="Saltykova A."/>
            <person name="Bonnot C."/>
            <person name="Breuninger H."/>
            <person name="Symeonidi A."/>
            <person name="Radhakrishnan G.V."/>
            <person name="Van Nieuwerburgh F."/>
            <person name="Deforce D."/>
            <person name="Chang C."/>
            <person name="Karol K.G."/>
            <person name="Hedrich R."/>
            <person name="Ulvskov P."/>
            <person name="Glockner G."/>
            <person name="Delwiche C.F."/>
            <person name="Petrasek J."/>
            <person name="Van de Peer Y."/>
            <person name="Friml J."/>
            <person name="Beilby M."/>
            <person name="Dolan L."/>
            <person name="Kohara Y."/>
            <person name="Sugano S."/>
            <person name="Fujiyama A."/>
            <person name="Delaux P.-M."/>
            <person name="Quint M."/>
            <person name="TheiBen G."/>
            <person name="Hagemann M."/>
            <person name="Harholt J."/>
            <person name="Dunand C."/>
            <person name="Zachgo S."/>
            <person name="Langdale J."/>
            <person name="Maumus F."/>
            <person name="Straeten D.V.D."/>
            <person name="Gould S.B."/>
            <person name="Rensing S.A."/>
        </authorList>
    </citation>
    <scope>NUCLEOTIDE SEQUENCE [LARGE SCALE GENOMIC DNA]</scope>
    <source>
        <strain evidence="4 5">S276</strain>
    </source>
</reference>
<evidence type="ECO:0008006" key="6">
    <source>
        <dbReference type="Google" id="ProtNLM"/>
    </source>
</evidence>
<organism evidence="4 5">
    <name type="scientific">Chara braunii</name>
    <name type="common">Braun's stonewort</name>
    <dbReference type="NCBI Taxonomy" id="69332"/>
    <lineage>
        <taxon>Eukaryota</taxon>
        <taxon>Viridiplantae</taxon>
        <taxon>Streptophyta</taxon>
        <taxon>Charophyceae</taxon>
        <taxon>Charales</taxon>
        <taxon>Characeae</taxon>
        <taxon>Chara</taxon>
    </lineage>
</organism>
<dbReference type="PANTHER" id="PTHR43542:SF1">
    <property type="entry name" value="METHYLTRANSFERASE"/>
    <property type="match status" value="1"/>
</dbReference>
<dbReference type="OMA" id="QIRETHK"/>
<sequence length="306" mass="34535">MSKRPRQKIRTDATRAGGESQEQGDAVQARRRKLGNTATARITEKEEEIYSFDSGWAKGFDPSELNDDGRKMFGFPEEETRMSPKEKREREKALQIAGQKSQEPQRLTHKMLRVMAGKEGGRKLWSPADEKVRPMMEVVRGAVFSMLQALAGSPSMMPPGRWLDLYSGTGSVGIEALSRGCQSSHFVELDPWVINNVLSRNLDVTNFTDKAVIHMQRVEAFLERTEKSGGASSLDRMWVDQVEVVLSGTFHYAVCGENWTGPQAIVEYPRKSKSEILDRCGPLHKIRDRRYGRTNVAVYGPEWAIE</sequence>
<dbReference type="InterPro" id="IPR029063">
    <property type="entry name" value="SAM-dependent_MTases_sf"/>
</dbReference>
<feature type="region of interest" description="Disordered" evidence="3">
    <location>
        <begin position="1"/>
        <end position="90"/>
    </location>
</feature>
<accession>A0A388LG28</accession>
<dbReference type="Gene3D" id="3.40.50.150">
    <property type="entry name" value="Vaccinia Virus protein VP39"/>
    <property type="match status" value="1"/>
</dbReference>
<dbReference type="AlphaFoldDB" id="A0A388LG28"/>
<dbReference type="InterPro" id="IPR004398">
    <property type="entry name" value="RNA_MeTrfase_RsmD"/>
</dbReference>
<proteinExistence type="predicted"/>
<dbReference type="EMBL" id="BFEA01000366">
    <property type="protein sequence ID" value="GBG81183.1"/>
    <property type="molecule type" value="Genomic_DNA"/>
</dbReference>
<evidence type="ECO:0000313" key="5">
    <source>
        <dbReference type="Proteomes" id="UP000265515"/>
    </source>
</evidence>